<evidence type="ECO:0000313" key="1">
    <source>
        <dbReference type="EMBL" id="ORY01502.1"/>
    </source>
</evidence>
<dbReference type="Proteomes" id="UP000193144">
    <property type="component" value="Unassembled WGS sequence"/>
</dbReference>
<sequence>MPLKSSALPSMWTIFFKSSAELDVMRGLAPSTTDLALLSPTTLTEEEQQHLLPEGYQKFQAETCDSLVGFLDPTKWSLYPNIVPPDEEALEHMASQDPAPQETSSAIKKKMTTVAKDNGINNPFRKQGFNILVFPIRSLMIVISAACGKLGR</sequence>
<evidence type="ECO:0000313" key="2">
    <source>
        <dbReference type="Proteomes" id="UP000193144"/>
    </source>
</evidence>
<dbReference type="AlphaFoldDB" id="A0A1Y1YTY8"/>
<reference evidence="1 2" key="1">
    <citation type="submission" date="2016-07" db="EMBL/GenBank/DDBJ databases">
        <title>Pervasive Adenine N6-methylation of Active Genes in Fungi.</title>
        <authorList>
            <consortium name="DOE Joint Genome Institute"/>
            <person name="Mondo S.J."/>
            <person name="Dannebaum R.O."/>
            <person name="Kuo R.C."/>
            <person name="Labutti K."/>
            <person name="Haridas S."/>
            <person name="Kuo A."/>
            <person name="Salamov A."/>
            <person name="Ahrendt S.R."/>
            <person name="Lipzen A."/>
            <person name="Sullivan W."/>
            <person name="Andreopoulos W.B."/>
            <person name="Clum A."/>
            <person name="Lindquist E."/>
            <person name="Daum C."/>
            <person name="Ramamoorthy G.K."/>
            <person name="Gryganskyi A."/>
            <person name="Culley D."/>
            <person name="Magnuson J.K."/>
            <person name="James T.Y."/>
            <person name="O'Malley M.A."/>
            <person name="Stajich J.E."/>
            <person name="Spatafora J.W."/>
            <person name="Visel A."/>
            <person name="Grigoriev I.V."/>
        </authorList>
    </citation>
    <scope>NUCLEOTIDE SEQUENCE [LARGE SCALE GENOMIC DNA]</scope>
    <source>
        <strain evidence="1 2">CBS 115471</strain>
    </source>
</reference>
<gene>
    <name evidence="1" type="ORF">BCR34DRAFT_605897</name>
</gene>
<proteinExistence type="predicted"/>
<name>A0A1Y1YTY8_9PLEO</name>
<dbReference type="STRING" id="1231657.A0A1Y1YTY8"/>
<accession>A0A1Y1YTY8</accession>
<protein>
    <submittedName>
        <fullName evidence="1">Uncharacterized protein</fullName>
    </submittedName>
</protein>
<organism evidence="1 2">
    <name type="scientific">Clohesyomyces aquaticus</name>
    <dbReference type="NCBI Taxonomy" id="1231657"/>
    <lineage>
        <taxon>Eukaryota</taxon>
        <taxon>Fungi</taxon>
        <taxon>Dikarya</taxon>
        <taxon>Ascomycota</taxon>
        <taxon>Pezizomycotina</taxon>
        <taxon>Dothideomycetes</taxon>
        <taxon>Pleosporomycetidae</taxon>
        <taxon>Pleosporales</taxon>
        <taxon>Lindgomycetaceae</taxon>
        <taxon>Clohesyomyces</taxon>
    </lineage>
</organism>
<keyword evidence="2" id="KW-1185">Reference proteome</keyword>
<comment type="caution">
    <text evidence="1">The sequence shown here is derived from an EMBL/GenBank/DDBJ whole genome shotgun (WGS) entry which is preliminary data.</text>
</comment>
<dbReference type="EMBL" id="MCFA01000169">
    <property type="protein sequence ID" value="ORY01502.1"/>
    <property type="molecule type" value="Genomic_DNA"/>
</dbReference>
<dbReference type="OrthoDB" id="566138at2759"/>